<organism evidence="2 3">
    <name type="scientific">Coccomyxa subellipsoidea</name>
    <dbReference type="NCBI Taxonomy" id="248742"/>
    <lineage>
        <taxon>Eukaryota</taxon>
        <taxon>Viridiplantae</taxon>
        <taxon>Chlorophyta</taxon>
        <taxon>core chlorophytes</taxon>
        <taxon>Trebouxiophyceae</taxon>
        <taxon>Trebouxiophyceae incertae sedis</taxon>
        <taxon>Coccomyxaceae</taxon>
        <taxon>Coccomyxa</taxon>
    </lineage>
</organism>
<dbReference type="InterPro" id="IPR036273">
    <property type="entry name" value="CRAL/TRIO_N_dom_sf"/>
</dbReference>
<proteinExistence type="predicted"/>
<dbReference type="Proteomes" id="UP001491310">
    <property type="component" value="Unassembled WGS sequence"/>
</dbReference>
<feature type="domain" description="CRAL-TRIO" evidence="1">
    <location>
        <begin position="90"/>
        <end position="244"/>
    </location>
</feature>
<dbReference type="Gene3D" id="3.40.525.10">
    <property type="entry name" value="CRAL-TRIO lipid binding domain"/>
    <property type="match status" value="1"/>
</dbReference>
<dbReference type="Pfam" id="PF00650">
    <property type="entry name" value="CRAL_TRIO"/>
    <property type="match status" value="1"/>
</dbReference>
<evidence type="ECO:0000259" key="1">
    <source>
        <dbReference type="PROSITE" id="PS50191"/>
    </source>
</evidence>
<accession>A0ABR2YHG5</accession>
<dbReference type="SMART" id="SM00516">
    <property type="entry name" value="SEC14"/>
    <property type="match status" value="1"/>
</dbReference>
<gene>
    <name evidence="2" type="ORF">WJX75_001651</name>
</gene>
<keyword evidence="3" id="KW-1185">Reference proteome</keyword>
<dbReference type="EMBL" id="JALJOT010000011">
    <property type="protein sequence ID" value="KAK9905531.1"/>
    <property type="molecule type" value="Genomic_DNA"/>
</dbReference>
<protein>
    <recommendedName>
        <fullName evidence="1">CRAL-TRIO domain-containing protein</fullName>
    </recommendedName>
</protein>
<comment type="caution">
    <text evidence="2">The sequence shown here is derived from an EMBL/GenBank/DDBJ whole genome shotgun (WGS) entry which is preliminary data.</text>
</comment>
<dbReference type="InterPro" id="IPR052578">
    <property type="entry name" value="PI_Transfer_CRAL-TRIO"/>
</dbReference>
<dbReference type="SUPFAM" id="SSF52087">
    <property type="entry name" value="CRAL/TRIO domain"/>
    <property type="match status" value="1"/>
</dbReference>
<dbReference type="InterPro" id="IPR036865">
    <property type="entry name" value="CRAL-TRIO_dom_sf"/>
</dbReference>
<dbReference type="SUPFAM" id="SSF46938">
    <property type="entry name" value="CRAL/TRIO N-terminal domain"/>
    <property type="match status" value="1"/>
</dbReference>
<name>A0ABR2YHG5_9CHLO</name>
<dbReference type="InterPro" id="IPR001251">
    <property type="entry name" value="CRAL-TRIO_dom"/>
</dbReference>
<sequence>MGWFSHCHRTDQKPIEELRANVQALLEDSPALQVFASDACLTRFLVARSNSVHQATCALRKTLQWRARFKPETIHWDDVKECARGGRLELLSQTDSLSRPILLYRLRAPSKKGTTSEEYMRFWVYMLECTSRISDNKGVGKAVVVFDMHGYSDPNTIMPTFLTRIELVRLAQMHYPERLALAVVCNPPLLFWALWRSVVPFLDPITKSKVSFASNTEQIQAALQPTISPEILYQSLGGSKPEKFEFAHADQHMRAIDAERRAELSAASLLTAKAAHANADEPLLDAKPLSSRHAGVVDA</sequence>
<evidence type="ECO:0000313" key="2">
    <source>
        <dbReference type="EMBL" id="KAK9905531.1"/>
    </source>
</evidence>
<evidence type="ECO:0000313" key="3">
    <source>
        <dbReference type="Proteomes" id="UP001491310"/>
    </source>
</evidence>
<dbReference type="PANTHER" id="PTHR45824">
    <property type="entry name" value="GH16843P"/>
    <property type="match status" value="1"/>
</dbReference>
<dbReference type="PANTHER" id="PTHR45824:SF6">
    <property type="entry name" value="F16L1.9 PROTEIN"/>
    <property type="match status" value="1"/>
</dbReference>
<dbReference type="CDD" id="cd00170">
    <property type="entry name" value="SEC14"/>
    <property type="match status" value="1"/>
</dbReference>
<reference evidence="2 3" key="1">
    <citation type="journal article" date="2024" name="Nat. Commun.">
        <title>Phylogenomics reveals the evolutionary origins of lichenization in chlorophyte algae.</title>
        <authorList>
            <person name="Puginier C."/>
            <person name="Libourel C."/>
            <person name="Otte J."/>
            <person name="Skaloud P."/>
            <person name="Haon M."/>
            <person name="Grisel S."/>
            <person name="Petersen M."/>
            <person name="Berrin J.G."/>
            <person name="Delaux P.M."/>
            <person name="Dal Grande F."/>
            <person name="Keller J."/>
        </authorList>
    </citation>
    <scope>NUCLEOTIDE SEQUENCE [LARGE SCALE GENOMIC DNA]</scope>
    <source>
        <strain evidence="2 3">SAG 216-7</strain>
    </source>
</reference>
<dbReference type="PROSITE" id="PS50191">
    <property type="entry name" value="CRAL_TRIO"/>
    <property type="match status" value="1"/>
</dbReference>